<evidence type="ECO:0000313" key="8">
    <source>
        <dbReference type="Proteomes" id="UP001557470"/>
    </source>
</evidence>
<dbReference type="Proteomes" id="UP001557470">
    <property type="component" value="Unassembled WGS sequence"/>
</dbReference>
<evidence type="ECO:0000259" key="6">
    <source>
        <dbReference type="PROSITE" id="PS51438"/>
    </source>
</evidence>
<gene>
    <name evidence="7" type="ORF">UPYG_G00191180</name>
</gene>
<dbReference type="PROSITE" id="PS00212">
    <property type="entry name" value="ALBUMIN_1"/>
    <property type="match status" value="2"/>
</dbReference>
<feature type="domain" description="Albumin" evidence="6">
    <location>
        <begin position="402"/>
        <end position="600"/>
    </location>
</feature>
<dbReference type="CDD" id="cd00015">
    <property type="entry name" value="ALBUMIN"/>
    <property type="match status" value="3"/>
</dbReference>
<dbReference type="Pfam" id="PF00273">
    <property type="entry name" value="Serum_albumin"/>
    <property type="match status" value="3"/>
</dbReference>
<accession>A0ABD0WTI2</accession>
<dbReference type="SUPFAM" id="SSF48552">
    <property type="entry name" value="Serum albumin-like"/>
    <property type="match status" value="3"/>
</dbReference>
<evidence type="ECO:0000256" key="4">
    <source>
        <dbReference type="ARBA" id="ARBA00023157"/>
    </source>
</evidence>
<feature type="domain" description="Albumin" evidence="6">
    <location>
        <begin position="206"/>
        <end position="398"/>
    </location>
</feature>
<dbReference type="GO" id="GO:0005576">
    <property type="term" value="C:extracellular region"/>
    <property type="evidence" value="ECO:0007669"/>
    <property type="project" value="UniProtKB-SubCell"/>
</dbReference>
<organism evidence="7 8">
    <name type="scientific">Umbra pygmaea</name>
    <name type="common">Eastern mudminnow</name>
    <dbReference type="NCBI Taxonomy" id="75934"/>
    <lineage>
        <taxon>Eukaryota</taxon>
        <taxon>Metazoa</taxon>
        <taxon>Chordata</taxon>
        <taxon>Craniata</taxon>
        <taxon>Vertebrata</taxon>
        <taxon>Euteleostomi</taxon>
        <taxon>Actinopterygii</taxon>
        <taxon>Neopterygii</taxon>
        <taxon>Teleostei</taxon>
        <taxon>Protacanthopterygii</taxon>
        <taxon>Esociformes</taxon>
        <taxon>Umbridae</taxon>
        <taxon>Umbra</taxon>
    </lineage>
</organism>
<dbReference type="InterPro" id="IPR000264">
    <property type="entry name" value="ALB/AFP/VDB"/>
</dbReference>
<dbReference type="SMART" id="SM00103">
    <property type="entry name" value="ALBUMIN"/>
    <property type="match status" value="3"/>
</dbReference>
<proteinExistence type="predicted"/>
<evidence type="ECO:0000256" key="3">
    <source>
        <dbReference type="ARBA" id="ARBA00022737"/>
    </source>
</evidence>
<feature type="signal peptide" evidence="5">
    <location>
        <begin position="1"/>
        <end position="19"/>
    </location>
</feature>
<comment type="caution">
    <text evidence="7">The sequence shown here is derived from an EMBL/GenBank/DDBJ whole genome shotgun (WGS) entry which is preliminary data.</text>
</comment>
<dbReference type="PROSITE" id="PS51438">
    <property type="entry name" value="ALBUMIN_2"/>
    <property type="match status" value="3"/>
</dbReference>
<feature type="domain" description="Albumin" evidence="6">
    <location>
        <begin position="13"/>
        <end position="204"/>
    </location>
</feature>
<sequence length="608" mass="68376">MLWLDVWSLLVLLTVSASAQSPNQICTVFTEAKKDGFEAMALVGLAQNLPDSSLDDMVHLVKQAFSMGVQCCSDEPTEDCNRDVADLFQSAVCSSETLVESSNLTHCCEMIGSERTDCFVDHKAKIPRDLSFTSELPNAEQCDEFKQDRKNFIQRFIFRFSKRNPMLPPHVILALTKAYGEVLATCCGRADVQACFQTKKSTFQYTVRNRVTELKALCIIQNKYGDRIIKAKKMIQYSQKLPQASFEEMSGIVDKIVMTTVPCCSGDMITCMKQRKILMDEVCGNQSVLSRVAGLKTCCKEHAIDRGSCVEAMKPDAKPHNLSEPYNLHANTAAICGSFTKNPDRALTKLTYEVSVRHPEASQQVVLRFLKEAEQAFLHCCHTENQTECVRNAMTGSDITQKITEDIEYHKKMCATEAALKDGNFEENMIVYYTRIMPQASFSQLHMVSETVADVFHGCCKDEPGQFILPCAEEKSTNILDGICNDYDYSSFNRRIAHCCNQSYPMRRPCILALRPDTEFIPPTLDANNFHLGPELCTEIRKDLLVTEKKLLYDLVRQKTTVTEDQLKTIILMYHVMKVSCCAAEDKAGCFTKEAPKLVSESAKLINV</sequence>
<feature type="chain" id="PRO_5044787308" description="Albumin domain-containing protein" evidence="5">
    <location>
        <begin position="20"/>
        <end position="608"/>
    </location>
</feature>
<keyword evidence="2" id="KW-0964">Secreted</keyword>
<evidence type="ECO:0000313" key="7">
    <source>
        <dbReference type="EMBL" id="KAL0979890.1"/>
    </source>
</evidence>
<keyword evidence="4" id="KW-1015">Disulfide bond</keyword>
<reference evidence="7 8" key="1">
    <citation type="submission" date="2024-06" db="EMBL/GenBank/DDBJ databases">
        <authorList>
            <person name="Pan Q."/>
            <person name="Wen M."/>
            <person name="Jouanno E."/>
            <person name="Zahm M."/>
            <person name="Klopp C."/>
            <person name="Cabau C."/>
            <person name="Louis A."/>
            <person name="Berthelot C."/>
            <person name="Parey E."/>
            <person name="Roest Crollius H."/>
            <person name="Montfort J."/>
            <person name="Robinson-Rechavi M."/>
            <person name="Bouchez O."/>
            <person name="Lampietro C."/>
            <person name="Lopez Roques C."/>
            <person name="Donnadieu C."/>
            <person name="Postlethwait J."/>
            <person name="Bobe J."/>
            <person name="Verreycken H."/>
            <person name="Guiguen Y."/>
        </authorList>
    </citation>
    <scope>NUCLEOTIDE SEQUENCE [LARGE SCALE GENOMIC DNA]</scope>
    <source>
        <strain evidence="7">Up_M1</strain>
        <tissue evidence="7">Testis</tissue>
    </source>
</reference>
<dbReference type="InterPro" id="IPR014760">
    <property type="entry name" value="Serum_albumin_N"/>
</dbReference>
<keyword evidence="5" id="KW-0732">Signal</keyword>
<protein>
    <recommendedName>
        <fullName evidence="6">Albumin domain-containing protein</fullName>
    </recommendedName>
</protein>
<evidence type="ECO:0000256" key="5">
    <source>
        <dbReference type="SAM" id="SignalP"/>
    </source>
</evidence>
<dbReference type="PANTHER" id="PTHR11385:SF14">
    <property type="entry name" value="AFAMIN"/>
    <property type="match status" value="1"/>
</dbReference>
<dbReference type="AlphaFoldDB" id="A0ABD0WTI2"/>
<evidence type="ECO:0000256" key="1">
    <source>
        <dbReference type="ARBA" id="ARBA00004613"/>
    </source>
</evidence>
<keyword evidence="8" id="KW-1185">Reference proteome</keyword>
<dbReference type="PANTHER" id="PTHR11385">
    <property type="entry name" value="SERUM ALBUMIN-RELATED"/>
    <property type="match status" value="1"/>
</dbReference>
<evidence type="ECO:0000256" key="2">
    <source>
        <dbReference type="ARBA" id="ARBA00022525"/>
    </source>
</evidence>
<name>A0ABD0WTI2_UMBPY</name>
<dbReference type="PRINTS" id="PR00802">
    <property type="entry name" value="SERUMALBUMIN"/>
</dbReference>
<dbReference type="Gene3D" id="1.10.246.10">
    <property type="match status" value="6"/>
</dbReference>
<keyword evidence="3" id="KW-0677">Repeat</keyword>
<comment type="subcellular location">
    <subcellularLocation>
        <location evidence="1">Secreted</location>
    </subcellularLocation>
</comment>
<dbReference type="InterPro" id="IPR020857">
    <property type="entry name" value="Serum_albumin_CS"/>
</dbReference>
<dbReference type="EMBL" id="JAGEUA010000005">
    <property type="protein sequence ID" value="KAL0979890.1"/>
    <property type="molecule type" value="Genomic_DNA"/>
</dbReference>
<dbReference type="InterPro" id="IPR020858">
    <property type="entry name" value="Serum_albumin-like"/>
</dbReference>